<keyword evidence="1" id="KW-0472">Membrane</keyword>
<protein>
    <recommendedName>
        <fullName evidence="4">S1/P1 Nuclease</fullName>
    </recommendedName>
</protein>
<keyword evidence="1" id="KW-1133">Transmembrane helix</keyword>
<sequence length="312" mass="35801">MVVYNQSDKEKIFNLNGMLLPRYLLTTLLMLLMPASSLAWGFFAHQRINRMAVFALPPQMLVFYKPHIDYITRHATDPDQRRYAMAGEAPRHFIDIDHYGQPPYSNLPRAWKEAIACYTLDTLNQYGVLPWHLEQMMYALTNAFIARDGRRILKLSADIGHYMGDAHVPLHASTNHNGQLSGQEGIHALWESRIPELFADTEFSYWIGTAQYLTSPRQFIWEAVISSGQAADSVLSAEQLLRQQYPEAERYAFGFRKGKLTRDYAYAYTKQFHQLLSGMVARRMRASMAGVASIWYTAWVNAGQPDLRGLRV</sequence>
<dbReference type="RefSeq" id="WP_123891834.1">
    <property type="nucleotide sequence ID" value="NZ_FMAR01000012.1"/>
</dbReference>
<evidence type="ECO:0008006" key="4">
    <source>
        <dbReference type="Google" id="ProtNLM"/>
    </source>
</evidence>
<dbReference type="Gene3D" id="1.10.575.10">
    <property type="entry name" value="P1 Nuclease"/>
    <property type="match status" value="1"/>
</dbReference>
<dbReference type="Proteomes" id="UP000242818">
    <property type="component" value="Unassembled WGS sequence"/>
</dbReference>
<dbReference type="GO" id="GO:0016788">
    <property type="term" value="F:hydrolase activity, acting on ester bonds"/>
    <property type="evidence" value="ECO:0007669"/>
    <property type="project" value="InterPro"/>
</dbReference>
<reference evidence="2 3" key="1">
    <citation type="submission" date="2016-08" db="EMBL/GenBank/DDBJ databases">
        <authorList>
            <person name="Seilhamer J.J."/>
        </authorList>
    </citation>
    <scope>NUCLEOTIDE SEQUENCE [LARGE SCALE GENOMIC DNA]</scope>
    <source>
        <strain evidence="2 3">A37T2</strain>
    </source>
</reference>
<feature type="transmembrane region" description="Helical" evidence="1">
    <location>
        <begin position="23"/>
        <end position="43"/>
    </location>
</feature>
<evidence type="ECO:0000313" key="2">
    <source>
        <dbReference type="EMBL" id="SCC52144.1"/>
    </source>
</evidence>
<gene>
    <name evidence="2" type="ORF">GA0116948_112100</name>
</gene>
<proteinExistence type="predicted"/>
<dbReference type="OrthoDB" id="267579at2"/>
<keyword evidence="3" id="KW-1185">Reference proteome</keyword>
<dbReference type="EMBL" id="FMAR01000012">
    <property type="protein sequence ID" value="SCC52144.1"/>
    <property type="molecule type" value="Genomic_DNA"/>
</dbReference>
<evidence type="ECO:0000256" key="1">
    <source>
        <dbReference type="SAM" id="Phobius"/>
    </source>
</evidence>
<organism evidence="2 3">
    <name type="scientific">Chitinophaga costaii</name>
    <dbReference type="NCBI Taxonomy" id="1335309"/>
    <lineage>
        <taxon>Bacteria</taxon>
        <taxon>Pseudomonadati</taxon>
        <taxon>Bacteroidota</taxon>
        <taxon>Chitinophagia</taxon>
        <taxon>Chitinophagales</taxon>
        <taxon>Chitinophagaceae</taxon>
        <taxon>Chitinophaga</taxon>
    </lineage>
</organism>
<dbReference type="AlphaFoldDB" id="A0A1C4F8J4"/>
<dbReference type="STRING" id="1335309.GA0116948_112100"/>
<dbReference type="SUPFAM" id="SSF48537">
    <property type="entry name" value="Phospholipase C/P1 nuclease"/>
    <property type="match status" value="1"/>
</dbReference>
<accession>A0A1C4F8J4</accession>
<dbReference type="CDD" id="cd10981">
    <property type="entry name" value="ZnPC_S1P1"/>
    <property type="match status" value="1"/>
</dbReference>
<keyword evidence="1" id="KW-0812">Transmembrane</keyword>
<evidence type="ECO:0000313" key="3">
    <source>
        <dbReference type="Proteomes" id="UP000242818"/>
    </source>
</evidence>
<name>A0A1C4F8J4_9BACT</name>
<dbReference type="InterPro" id="IPR008947">
    <property type="entry name" value="PLipase_C/P1_nuclease_dom_sf"/>
</dbReference>